<dbReference type="DNASU" id="5825566"/>
<evidence type="ECO:0000259" key="1">
    <source>
        <dbReference type="Pfam" id="PF00534"/>
    </source>
</evidence>
<evidence type="ECO:0000313" key="4">
    <source>
        <dbReference type="Proteomes" id="UP000002008"/>
    </source>
</evidence>
<dbReference type="PANTHER" id="PTHR12526">
    <property type="entry name" value="GLYCOSYLTRANSFERASE"/>
    <property type="match status" value="1"/>
</dbReference>
<gene>
    <name evidence="3" type="ordered locus">Caur_3757</name>
</gene>
<dbReference type="HOGENOM" id="CLU_747399_0_0_0"/>
<dbReference type="EnsemblBacteria" id="ABY36935">
    <property type="protein sequence ID" value="ABY36935"/>
    <property type="gene ID" value="Caur_3757"/>
</dbReference>
<sequence>MHEPVTRILVVATNAPVPGLVAAVKQGFHQRVDYLELAERFDNRHVDYGIVRPNRMLERLEGITRFDLRLASQVNQIVRSARYQAVISLSERVGIPLALMLPQTVRHLVIFHHGMSARKLQLIRTLHLQHRWDIVAAISEAEAKGMRQALGLPAERVVALHTPVDTAFYQPQPGRQQASVVQSLGLSHRDYPTLIRAMRRLPHIPCHLRVGSSWISGRSGHEREVLPANISLQPFVPPVQLRTCYQQSRIVVVPIKASTQWSAGCTSVQAAQAMGRPVIATRRPGLAEYVDEGRTALLVEPGDADGMADAIATLWENPDRAERMGQAGRQLMEERFTIEQWLDRVVELTHKMMDWPARRSTSTMTGSAV</sequence>
<organism evidence="3 4">
    <name type="scientific">Chloroflexus aurantiacus (strain ATCC 29366 / DSM 635 / J-10-fl)</name>
    <dbReference type="NCBI Taxonomy" id="324602"/>
    <lineage>
        <taxon>Bacteria</taxon>
        <taxon>Bacillati</taxon>
        <taxon>Chloroflexota</taxon>
        <taxon>Chloroflexia</taxon>
        <taxon>Chloroflexales</taxon>
        <taxon>Chloroflexineae</taxon>
        <taxon>Chloroflexaceae</taxon>
        <taxon>Chloroflexus</taxon>
    </lineage>
</organism>
<dbReference type="AlphaFoldDB" id="A9WBY3"/>
<dbReference type="CAZy" id="GT4">
    <property type="family name" value="Glycosyltransferase Family 4"/>
</dbReference>
<dbReference type="InParanoid" id="A9WBY3"/>
<dbReference type="PATRIC" id="fig|324602.8.peg.4222"/>
<dbReference type="CDD" id="cd03801">
    <property type="entry name" value="GT4_PimA-like"/>
    <property type="match status" value="1"/>
</dbReference>
<dbReference type="STRING" id="324602.Caur_3757"/>
<accession>A9WBY3</accession>
<keyword evidence="4" id="KW-1185">Reference proteome</keyword>
<protein>
    <submittedName>
        <fullName evidence="3">Glycosyl transferase group 1</fullName>
    </submittedName>
</protein>
<evidence type="ECO:0000313" key="3">
    <source>
        <dbReference type="EMBL" id="ABY36935.1"/>
    </source>
</evidence>
<dbReference type="Pfam" id="PF00534">
    <property type="entry name" value="Glycos_transf_1"/>
    <property type="match status" value="1"/>
</dbReference>
<evidence type="ECO:0000259" key="2">
    <source>
        <dbReference type="Pfam" id="PF13439"/>
    </source>
</evidence>
<dbReference type="eggNOG" id="COG0438">
    <property type="taxonomic scope" value="Bacteria"/>
</dbReference>
<dbReference type="SUPFAM" id="SSF53756">
    <property type="entry name" value="UDP-Glycosyltransferase/glycogen phosphorylase"/>
    <property type="match status" value="1"/>
</dbReference>
<dbReference type="KEGG" id="cau:Caur_3757"/>
<dbReference type="InterPro" id="IPR028098">
    <property type="entry name" value="Glyco_trans_4-like_N"/>
</dbReference>
<dbReference type="Gene3D" id="3.40.50.2000">
    <property type="entry name" value="Glycogen Phosphorylase B"/>
    <property type="match status" value="2"/>
</dbReference>
<proteinExistence type="predicted"/>
<dbReference type="PANTHER" id="PTHR12526:SF590">
    <property type="entry name" value="ALPHA-MALTOSE-1-PHOSPHATE SYNTHASE"/>
    <property type="match status" value="1"/>
</dbReference>
<dbReference type="GO" id="GO:0016757">
    <property type="term" value="F:glycosyltransferase activity"/>
    <property type="evidence" value="ECO:0000318"/>
    <property type="project" value="GO_Central"/>
</dbReference>
<feature type="domain" description="Glycosyl transferase family 1" evidence="1">
    <location>
        <begin position="226"/>
        <end position="330"/>
    </location>
</feature>
<name>A9WBY3_CHLAA</name>
<reference evidence="4" key="1">
    <citation type="journal article" date="2011" name="BMC Genomics">
        <title>Complete genome sequence of the filamentous anoxygenic phototrophic bacterium Chloroflexus aurantiacus.</title>
        <authorList>
            <person name="Tang K.H."/>
            <person name="Barry K."/>
            <person name="Chertkov O."/>
            <person name="Dalin E."/>
            <person name="Han C.S."/>
            <person name="Hauser L.J."/>
            <person name="Honchak B.M."/>
            <person name="Karbach L.E."/>
            <person name="Land M.L."/>
            <person name="Lapidus A."/>
            <person name="Larimer F.W."/>
            <person name="Mikhailova N."/>
            <person name="Pitluck S."/>
            <person name="Pierson B.K."/>
            <person name="Blankenship R.E."/>
        </authorList>
    </citation>
    <scope>NUCLEOTIDE SEQUENCE [LARGE SCALE GENOMIC DNA]</scope>
    <source>
        <strain evidence="4">ATCC 29366 / DSM 635 / J-10-fl</strain>
    </source>
</reference>
<dbReference type="Proteomes" id="UP000002008">
    <property type="component" value="Chromosome"/>
</dbReference>
<keyword evidence="3" id="KW-0808">Transferase</keyword>
<dbReference type="EMBL" id="CP000909">
    <property type="protein sequence ID" value="ABY36935.1"/>
    <property type="molecule type" value="Genomic_DNA"/>
</dbReference>
<dbReference type="Pfam" id="PF13439">
    <property type="entry name" value="Glyco_transf_4"/>
    <property type="match status" value="1"/>
</dbReference>
<dbReference type="InterPro" id="IPR001296">
    <property type="entry name" value="Glyco_trans_1"/>
</dbReference>
<feature type="domain" description="Glycosyltransferase subfamily 4-like N-terminal" evidence="2">
    <location>
        <begin position="40"/>
        <end position="167"/>
    </location>
</feature>